<protein>
    <submittedName>
        <fullName evidence="1">Resolvase</fullName>
    </submittedName>
</protein>
<evidence type="ECO:0000313" key="1">
    <source>
        <dbReference type="EMBL" id="MDQ9071576.1"/>
    </source>
</evidence>
<dbReference type="SUPFAM" id="SSF53041">
    <property type="entry name" value="Resolvase-like"/>
    <property type="match status" value="1"/>
</dbReference>
<reference evidence="1" key="1">
    <citation type="submission" date="2023-08" db="EMBL/GenBank/DDBJ databases">
        <title>Emergence of clinically-relevant ST2 carbapenem-resistant Acinetobacter baumannii strains in hospital sewages in Zhejiang, East of China.</title>
        <authorList>
            <person name="Kaichao C."/>
            <person name="Zhang R."/>
        </authorList>
    </citation>
    <scope>NUCLEOTIDE SEQUENCE</scope>
    <source>
        <strain evidence="1">M-SY-60</strain>
    </source>
</reference>
<dbReference type="GO" id="GO:0003677">
    <property type="term" value="F:DNA binding"/>
    <property type="evidence" value="ECO:0007669"/>
    <property type="project" value="InterPro"/>
</dbReference>
<dbReference type="GeneID" id="84210589"/>
<sequence>MRTYAYLRIDPHNTKDPNIYLNFFNDQGYHVQKNRILLEEVTVDTPVAHRDRIINLINYGIEENDLLIIKGLDSLGSCFADIFELFRIISEKKIRLVCLDYSKNEIKGDLKKIFIHFLKLSIDFERKYKNYKKNNHKETTVRKVGRPEILNSEEKEEVLQKFKKGHSVYSLAKEYSVTRPVIQRILNKASEKFNRI</sequence>
<accession>A0AAW8JFL7</accession>
<dbReference type="GO" id="GO:0000150">
    <property type="term" value="F:DNA strand exchange activity"/>
    <property type="evidence" value="ECO:0007669"/>
    <property type="project" value="InterPro"/>
</dbReference>
<name>A0AAW8JFL7_9GAMM</name>
<dbReference type="Gene3D" id="3.40.50.1390">
    <property type="entry name" value="Resolvase, N-terminal catalytic domain"/>
    <property type="match status" value="1"/>
</dbReference>
<dbReference type="AlphaFoldDB" id="A0AAW8JFL7"/>
<dbReference type="RefSeq" id="WP_004866831.1">
    <property type="nucleotide sequence ID" value="NZ_BBLI01000030.1"/>
</dbReference>
<proteinExistence type="predicted"/>
<dbReference type="Proteomes" id="UP001243195">
    <property type="component" value="Unassembled WGS sequence"/>
</dbReference>
<dbReference type="EMBL" id="JAVIDA010000009">
    <property type="protein sequence ID" value="MDQ9071576.1"/>
    <property type="molecule type" value="Genomic_DNA"/>
</dbReference>
<organism evidence="1 2">
    <name type="scientific">Acinetobacter gerneri</name>
    <dbReference type="NCBI Taxonomy" id="202952"/>
    <lineage>
        <taxon>Bacteria</taxon>
        <taxon>Pseudomonadati</taxon>
        <taxon>Pseudomonadota</taxon>
        <taxon>Gammaproteobacteria</taxon>
        <taxon>Moraxellales</taxon>
        <taxon>Moraxellaceae</taxon>
        <taxon>Acinetobacter</taxon>
    </lineage>
</organism>
<gene>
    <name evidence="1" type="ORF">RFH51_08915</name>
</gene>
<dbReference type="InterPro" id="IPR036162">
    <property type="entry name" value="Resolvase-like_N_sf"/>
</dbReference>
<comment type="caution">
    <text evidence="1">The sequence shown here is derived from an EMBL/GenBank/DDBJ whole genome shotgun (WGS) entry which is preliminary data.</text>
</comment>
<evidence type="ECO:0000313" key="2">
    <source>
        <dbReference type="Proteomes" id="UP001243195"/>
    </source>
</evidence>